<name>A0AAD7NSN6_9AGAR</name>
<dbReference type="EMBL" id="JARJLG010000017">
    <property type="protein sequence ID" value="KAJ7773579.1"/>
    <property type="molecule type" value="Genomic_DNA"/>
</dbReference>
<organism evidence="1 2">
    <name type="scientific">Mycena maculata</name>
    <dbReference type="NCBI Taxonomy" id="230809"/>
    <lineage>
        <taxon>Eukaryota</taxon>
        <taxon>Fungi</taxon>
        <taxon>Dikarya</taxon>
        <taxon>Basidiomycota</taxon>
        <taxon>Agaricomycotina</taxon>
        <taxon>Agaricomycetes</taxon>
        <taxon>Agaricomycetidae</taxon>
        <taxon>Agaricales</taxon>
        <taxon>Marasmiineae</taxon>
        <taxon>Mycenaceae</taxon>
        <taxon>Mycena</taxon>
    </lineage>
</organism>
<evidence type="ECO:0000313" key="2">
    <source>
        <dbReference type="Proteomes" id="UP001215280"/>
    </source>
</evidence>
<accession>A0AAD7NSN6</accession>
<dbReference type="Proteomes" id="UP001215280">
    <property type="component" value="Unassembled WGS sequence"/>
</dbReference>
<evidence type="ECO:0000313" key="1">
    <source>
        <dbReference type="EMBL" id="KAJ7773579.1"/>
    </source>
</evidence>
<protein>
    <submittedName>
        <fullName evidence="1">Uncharacterized protein</fullName>
    </submittedName>
</protein>
<reference evidence="1" key="1">
    <citation type="submission" date="2023-03" db="EMBL/GenBank/DDBJ databases">
        <title>Massive genome expansion in bonnet fungi (Mycena s.s.) driven by repeated elements and novel gene families across ecological guilds.</title>
        <authorList>
            <consortium name="Lawrence Berkeley National Laboratory"/>
            <person name="Harder C.B."/>
            <person name="Miyauchi S."/>
            <person name="Viragh M."/>
            <person name="Kuo A."/>
            <person name="Thoen E."/>
            <person name="Andreopoulos B."/>
            <person name="Lu D."/>
            <person name="Skrede I."/>
            <person name="Drula E."/>
            <person name="Henrissat B."/>
            <person name="Morin E."/>
            <person name="Kohler A."/>
            <person name="Barry K."/>
            <person name="LaButti K."/>
            <person name="Morin E."/>
            <person name="Salamov A."/>
            <person name="Lipzen A."/>
            <person name="Mereny Z."/>
            <person name="Hegedus B."/>
            <person name="Baldrian P."/>
            <person name="Stursova M."/>
            <person name="Weitz H."/>
            <person name="Taylor A."/>
            <person name="Grigoriev I.V."/>
            <person name="Nagy L.G."/>
            <person name="Martin F."/>
            <person name="Kauserud H."/>
        </authorList>
    </citation>
    <scope>NUCLEOTIDE SEQUENCE</scope>
    <source>
        <strain evidence="1">CBHHK188m</strain>
    </source>
</reference>
<comment type="caution">
    <text evidence="1">The sequence shown here is derived from an EMBL/GenBank/DDBJ whole genome shotgun (WGS) entry which is preliminary data.</text>
</comment>
<proteinExistence type="predicted"/>
<dbReference type="AlphaFoldDB" id="A0AAD7NSN6"/>
<keyword evidence="2" id="KW-1185">Reference proteome</keyword>
<sequence>MSMELKKVTISEIANHVHQLFGLRFETGGSLYNEPNGKTIVGPIVATPFYQALDGEVWLAEEGDRDALSKYCGPFPNASDYMCSFLDAELHVLENHRQYIVDNELAGRQDRAP</sequence>
<gene>
    <name evidence="1" type="ORF">DFH07DRAFT_767542</name>
</gene>